<evidence type="ECO:0000256" key="3">
    <source>
        <dbReference type="ARBA" id="ARBA00023163"/>
    </source>
</evidence>
<dbReference type="PANTHER" id="PTHR33204">
    <property type="entry name" value="TRANSCRIPTIONAL REGULATOR, MARR FAMILY"/>
    <property type="match status" value="1"/>
</dbReference>
<dbReference type="RefSeq" id="WP_380225218.1">
    <property type="nucleotide sequence ID" value="NZ_JBHSOF010000010.1"/>
</dbReference>
<evidence type="ECO:0000313" key="5">
    <source>
        <dbReference type="EMBL" id="MFC5663562.1"/>
    </source>
</evidence>
<keyword evidence="2" id="KW-0238">DNA-binding</keyword>
<dbReference type="Gene3D" id="1.10.10.10">
    <property type="entry name" value="Winged helix-like DNA-binding domain superfamily/Winged helix DNA-binding domain"/>
    <property type="match status" value="1"/>
</dbReference>
<dbReference type="InterPro" id="IPR036390">
    <property type="entry name" value="WH_DNA-bd_sf"/>
</dbReference>
<accession>A0ABW0WZ49</accession>
<keyword evidence="6" id="KW-1185">Reference proteome</keyword>
<sequence>MVAYDVFLSDCPARTTLDLVSDTWSLMAVVALADGPARYSELRERIGGVSKKMLTQTLRRLEANGLVERRVLRTAPPGTEYRLTALGGTLLAPVRALTEWAEVHTGELLDAQDRFVGAG</sequence>
<gene>
    <name evidence="5" type="ORF">ACFP3U_11285</name>
</gene>
<evidence type="ECO:0000259" key="4">
    <source>
        <dbReference type="PROSITE" id="PS51118"/>
    </source>
</evidence>
<dbReference type="InterPro" id="IPR036388">
    <property type="entry name" value="WH-like_DNA-bd_sf"/>
</dbReference>
<feature type="domain" description="HTH hxlR-type" evidence="4">
    <location>
        <begin position="11"/>
        <end position="109"/>
    </location>
</feature>
<dbReference type="PANTHER" id="PTHR33204:SF39">
    <property type="entry name" value="TRANSCRIPTIONAL REGULATORY PROTEIN"/>
    <property type="match status" value="1"/>
</dbReference>
<comment type="caution">
    <text evidence="5">The sequence shown here is derived from an EMBL/GenBank/DDBJ whole genome shotgun (WGS) entry which is preliminary data.</text>
</comment>
<proteinExistence type="predicted"/>
<keyword evidence="1" id="KW-0805">Transcription regulation</keyword>
<dbReference type="PROSITE" id="PS51118">
    <property type="entry name" value="HTH_HXLR"/>
    <property type="match status" value="1"/>
</dbReference>
<evidence type="ECO:0000256" key="2">
    <source>
        <dbReference type="ARBA" id="ARBA00023125"/>
    </source>
</evidence>
<organism evidence="5 6">
    <name type="scientific">Kitasatospora misakiensis</name>
    <dbReference type="NCBI Taxonomy" id="67330"/>
    <lineage>
        <taxon>Bacteria</taxon>
        <taxon>Bacillati</taxon>
        <taxon>Actinomycetota</taxon>
        <taxon>Actinomycetes</taxon>
        <taxon>Kitasatosporales</taxon>
        <taxon>Streptomycetaceae</taxon>
        <taxon>Kitasatospora</taxon>
    </lineage>
</organism>
<dbReference type="EMBL" id="JBHSOF010000010">
    <property type="protein sequence ID" value="MFC5663562.1"/>
    <property type="molecule type" value="Genomic_DNA"/>
</dbReference>
<dbReference type="InterPro" id="IPR002577">
    <property type="entry name" value="HTH_HxlR"/>
</dbReference>
<dbReference type="SUPFAM" id="SSF46785">
    <property type="entry name" value="Winged helix' DNA-binding domain"/>
    <property type="match status" value="1"/>
</dbReference>
<evidence type="ECO:0000256" key="1">
    <source>
        <dbReference type="ARBA" id="ARBA00023015"/>
    </source>
</evidence>
<protein>
    <submittedName>
        <fullName evidence="5">Winged helix-turn-helix transcriptional regulator</fullName>
    </submittedName>
</protein>
<reference evidence="6" key="1">
    <citation type="journal article" date="2019" name="Int. J. Syst. Evol. Microbiol.">
        <title>The Global Catalogue of Microorganisms (GCM) 10K type strain sequencing project: providing services to taxonomists for standard genome sequencing and annotation.</title>
        <authorList>
            <consortium name="The Broad Institute Genomics Platform"/>
            <consortium name="The Broad Institute Genome Sequencing Center for Infectious Disease"/>
            <person name="Wu L."/>
            <person name="Ma J."/>
        </authorList>
    </citation>
    <scope>NUCLEOTIDE SEQUENCE [LARGE SCALE GENOMIC DNA]</scope>
    <source>
        <strain evidence="6">CGMCC 4.1437</strain>
    </source>
</reference>
<keyword evidence="3" id="KW-0804">Transcription</keyword>
<evidence type="ECO:0000313" key="6">
    <source>
        <dbReference type="Proteomes" id="UP001595975"/>
    </source>
</evidence>
<dbReference type="Pfam" id="PF01638">
    <property type="entry name" value="HxlR"/>
    <property type="match status" value="1"/>
</dbReference>
<dbReference type="Proteomes" id="UP001595975">
    <property type="component" value="Unassembled WGS sequence"/>
</dbReference>
<name>A0ABW0WZ49_9ACTN</name>